<evidence type="ECO:0000256" key="1">
    <source>
        <dbReference type="SAM" id="Phobius"/>
    </source>
</evidence>
<dbReference type="AlphaFoldDB" id="G9HRE2"/>
<protein>
    <submittedName>
        <fullName evidence="2">Rpl6_i</fullName>
    </submittedName>
</protein>
<evidence type="ECO:0000313" key="2">
    <source>
        <dbReference type="EMBL" id="AEV66654.1"/>
    </source>
</evidence>
<organism evidence="2">
    <name type="scientific">Oxytricha trifallax</name>
    <dbReference type="NCBI Taxonomy" id="1172189"/>
    <lineage>
        <taxon>Eukaryota</taxon>
        <taxon>Sar</taxon>
        <taxon>Alveolata</taxon>
        <taxon>Ciliophora</taxon>
        <taxon>Intramacronucleata</taxon>
        <taxon>Spirotrichea</taxon>
        <taxon>Stichotrichia</taxon>
        <taxon>Sporadotrichida</taxon>
        <taxon>Oxytrichidae</taxon>
        <taxon>Oxytrichinae</taxon>
        <taxon>Oxytricha</taxon>
    </lineage>
</organism>
<dbReference type="EMBL" id="JN383843">
    <property type="protein sequence ID" value="AEV66654.1"/>
    <property type="molecule type" value="Genomic_DNA"/>
</dbReference>
<sequence length="109" mass="13297">MMLWYGSKPNFYKVSNSSVNKAGKFHLKKKKNALNFFKKNVYNLSTFFIYIPSIWKLSFFKNIELNYFFIFFIRKLFFFLPLNNSFISFKFNRNSSCVSFLYFIKVLFF</sequence>
<keyword evidence="1" id="KW-1133">Transmembrane helix</keyword>
<proteinExistence type="predicted"/>
<keyword evidence="2" id="KW-0496">Mitochondrion</keyword>
<feature type="transmembrane region" description="Helical" evidence="1">
    <location>
        <begin position="40"/>
        <end position="59"/>
    </location>
</feature>
<accession>G9HRE2</accession>
<geneLocation type="mitochondrion" evidence="2"/>
<feature type="transmembrane region" description="Helical" evidence="1">
    <location>
        <begin position="65"/>
        <end position="83"/>
    </location>
</feature>
<reference evidence="2" key="1">
    <citation type="journal article" date="2012" name="Genome Biol. Evol.">
        <title>The Oxytricha trifallax Mitochondrial Genome.</title>
        <authorList>
            <person name="Swart E.C."/>
            <person name="Nowacki M."/>
            <person name="Shum J."/>
            <person name="Stiles H."/>
            <person name="Higgins B.P."/>
            <person name="Doak T.G."/>
            <person name="Schotanus K."/>
            <person name="Magrini V.J."/>
            <person name="Minx P."/>
            <person name="Mardis E.R."/>
            <person name="Landweber L.F."/>
        </authorList>
    </citation>
    <scope>NUCLEOTIDE SEQUENCE</scope>
</reference>
<keyword evidence="1" id="KW-0812">Transmembrane</keyword>
<gene>
    <name evidence="2" type="primary">rpl6_i</name>
</gene>
<name>G9HRE2_9SPIT</name>
<keyword evidence="1" id="KW-0472">Membrane</keyword>